<name>A0A2G9UBE9_TELCI</name>
<dbReference type="InterPro" id="IPR035914">
    <property type="entry name" value="Sperma_CUB_dom_sf"/>
</dbReference>
<evidence type="ECO:0000256" key="2">
    <source>
        <dbReference type="ARBA" id="ARBA00023157"/>
    </source>
</evidence>
<dbReference type="Proteomes" id="UP000230423">
    <property type="component" value="Unassembled WGS sequence"/>
</dbReference>
<dbReference type="PROSITE" id="PS01180">
    <property type="entry name" value="CUB"/>
    <property type="match status" value="2"/>
</dbReference>
<dbReference type="PANTHER" id="PTHR24251">
    <property type="entry name" value="OVOCHYMASE-RELATED"/>
    <property type="match status" value="1"/>
</dbReference>
<dbReference type="InterPro" id="IPR000859">
    <property type="entry name" value="CUB_dom"/>
</dbReference>
<dbReference type="SUPFAM" id="SSF49854">
    <property type="entry name" value="Spermadhesin, CUB domain"/>
    <property type="match status" value="3"/>
</dbReference>
<reference evidence="5 6" key="1">
    <citation type="submission" date="2015-09" db="EMBL/GenBank/DDBJ databases">
        <title>Draft genome of the parasitic nematode Teladorsagia circumcincta isolate WARC Sus (inbred).</title>
        <authorList>
            <person name="Mitreva M."/>
        </authorList>
    </citation>
    <scope>NUCLEOTIDE SEQUENCE [LARGE SCALE GENOMIC DNA]</scope>
    <source>
        <strain evidence="5 6">S</strain>
    </source>
</reference>
<keyword evidence="6" id="KW-1185">Reference proteome</keyword>
<proteinExistence type="predicted"/>
<dbReference type="Gene3D" id="2.60.120.290">
    <property type="entry name" value="Spermadhesin, CUB domain"/>
    <property type="match status" value="3"/>
</dbReference>
<accession>A0A2G9UBE9</accession>
<dbReference type="CDD" id="cd00041">
    <property type="entry name" value="CUB"/>
    <property type="match status" value="2"/>
</dbReference>
<dbReference type="SMART" id="SM00042">
    <property type="entry name" value="CUB"/>
    <property type="match status" value="2"/>
</dbReference>
<dbReference type="EMBL" id="KZ347550">
    <property type="protein sequence ID" value="PIO67513.1"/>
    <property type="molecule type" value="Genomic_DNA"/>
</dbReference>
<dbReference type="OrthoDB" id="5856532at2759"/>
<gene>
    <name evidence="5" type="ORF">TELCIR_10728</name>
</gene>
<dbReference type="AlphaFoldDB" id="A0A2G9UBE9"/>
<sequence>MTITDMDIEYNPACDADVLIVGEGRDNDVIHRYCSREKRYGNETEEEMLKERFKVGVFTKFTKGWRIDYEFIPDGAGIAGISQYYRDFFIFSRTLEVKLNFTSDESTTAAGFRAEWNAECGAVFRLSHGVISSPNYPNYYPNQNTQCEYLIAPEGEASKSVIALKLLDFDLSDSKMDYSRYPCPSDYLEIRDVNNNRVVVTYCGGDAMSEEAIAIKGAVGITFVTNQSYIQGAKKIERGFQISYSIERCGGDIEMTEESGYMTTISSPAFPLDYAHDLDCLWNVTAPEGRVLAIKYEFMDLEHSNDCVMDYLELVDGIDLNGTSFGKVCGGKAQ</sequence>
<evidence type="ECO:0000256" key="3">
    <source>
        <dbReference type="PROSITE-ProRule" id="PRU00059"/>
    </source>
</evidence>
<evidence type="ECO:0000256" key="1">
    <source>
        <dbReference type="ARBA" id="ARBA00022737"/>
    </source>
</evidence>
<evidence type="ECO:0000313" key="6">
    <source>
        <dbReference type="Proteomes" id="UP000230423"/>
    </source>
</evidence>
<keyword evidence="2 3" id="KW-1015">Disulfide bond</keyword>
<comment type="caution">
    <text evidence="3">Lacks conserved residue(s) required for the propagation of feature annotation.</text>
</comment>
<feature type="domain" description="CUB" evidence="4">
    <location>
        <begin position="249"/>
        <end position="334"/>
    </location>
</feature>
<feature type="disulfide bond" evidence="3">
    <location>
        <begin position="120"/>
        <end position="147"/>
    </location>
</feature>
<protein>
    <submittedName>
        <fullName evidence="5">CUB domain protein</fullName>
    </submittedName>
</protein>
<dbReference type="Pfam" id="PF00431">
    <property type="entry name" value="CUB"/>
    <property type="match status" value="2"/>
</dbReference>
<feature type="domain" description="CUB" evidence="4">
    <location>
        <begin position="120"/>
        <end position="247"/>
    </location>
</feature>
<keyword evidence="1" id="KW-0677">Repeat</keyword>
<organism evidence="5 6">
    <name type="scientific">Teladorsagia circumcincta</name>
    <name type="common">Brown stomach worm</name>
    <name type="synonym">Ostertagia circumcincta</name>
    <dbReference type="NCBI Taxonomy" id="45464"/>
    <lineage>
        <taxon>Eukaryota</taxon>
        <taxon>Metazoa</taxon>
        <taxon>Ecdysozoa</taxon>
        <taxon>Nematoda</taxon>
        <taxon>Chromadorea</taxon>
        <taxon>Rhabditida</taxon>
        <taxon>Rhabditina</taxon>
        <taxon>Rhabditomorpha</taxon>
        <taxon>Strongyloidea</taxon>
        <taxon>Trichostrongylidae</taxon>
        <taxon>Teladorsagia</taxon>
    </lineage>
</organism>
<evidence type="ECO:0000259" key="4">
    <source>
        <dbReference type="PROSITE" id="PS01180"/>
    </source>
</evidence>
<evidence type="ECO:0000313" key="5">
    <source>
        <dbReference type="EMBL" id="PIO67513.1"/>
    </source>
</evidence>